<dbReference type="UniPathway" id="UPA00391"/>
<comment type="pathway">
    <text evidence="2 9">Purine metabolism; 7-cyano-7-deazaguanine biosynthesis.</text>
</comment>
<evidence type="ECO:0000256" key="6">
    <source>
        <dbReference type="ARBA" id="ARBA00022833"/>
    </source>
</evidence>
<keyword evidence="6 9" id="KW-0862">Zinc</keyword>
<evidence type="ECO:0000256" key="1">
    <source>
        <dbReference type="ARBA" id="ARBA00002285"/>
    </source>
</evidence>
<reference evidence="11 12" key="1">
    <citation type="submission" date="2020-07" db="EMBL/GenBank/DDBJ databases">
        <title>Complete genome sequence for Sandaracinobacter sp. M6.</title>
        <authorList>
            <person name="Tang Y."/>
            <person name="Liu Q."/>
            <person name="Guo Z."/>
            <person name="Lei P."/>
            <person name="Huang B."/>
        </authorList>
    </citation>
    <scope>NUCLEOTIDE SEQUENCE [LARGE SCALE GENOMIC DNA]</scope>
    <source>
        <strain evidence="11 12">M6</strain>
    </source>
</reference>
<evidence type="ECO:0000256" key="2">
    <source>
        <dbReference type="ARBA" id="ARBA00005061"/>
    </source>
</evidence>
<dbReference type="PANTHER" id="PTHR12589">
    <property type="entry name" value="PYRUVOYL TETRAHYDROBIOPTERIN SYNTHASE"/>
    <property type="match status" value="1"/>
</dbReference>
<evidence type="ECO:0000256" key="9">
    <source>
        <dbReference type="PIRNR" id="PIRNR006113"/>
    </source>
</evidence>
<dbReference type="GO" id="GO:0046872">
    <property type="term" value="F:metal ion binding"/>
    <property type="evidence" value="ECO:0007669"/>
    <property type="project" value="UniProtKB-KW"/>
</dbReference>
<evidence type="ECO:0000256" key="5">
    <source>
        <dbReference type="ARBA" id="ARBA00022723"/>
    </source>
</evidence>
<feature type="binding site" evidence="10">
    <location>
        <position position="29"/>
    </location>
    <ligand>
        <name>Zn(2+)</name>
        <dbReference type="ChEBI" id="CHEBI:29105"/>
    </ligand>
</feature>
<dbReference type="Gene3D" id="3.30.479.10">
    <property type="entry name" value="6-pyruvoyl tetrahydropterin synthase/QueD"/>
    <property type="match status" value="1"/>
</dbReference>
<dbReference type="PANTHER" id="PTHR12589:SF7">
    <property type="entry name" value="6-PYRUVOYL TETRAHYDROBIOPTERIN SYNTHASE"/>
    <property type="match status" value="1"/>
</dbReference>
<dbReference type="Pfam" id="PF01242">
    <property type="entry name" value="PTPS"/>
    <property type="match status" value="1"/>
</dbReference>
<evidence type="ECO:0000256" key="3">
    <source>
        <dbReference type="ARBA" id="ARBA00008900"/>
    </source>
</evidence>
<dbReference type="AlphaFoldDB" id="A0A7G5IMK5"/>
<keyword evidence="9" id="KW-0671">Queuosine biosynthesis</keyword>
<dbReference type="Proteomes" id="UP000515292">
    <property type="component" value="Chromosome"/>
</dbReference>
<dbReference type="EMBL" id="CP059851">
    <property type="protein sequence ID" value="QMW24597.1"/>
    <property type="molecule type" value="Genomic_DNA"/>
</dbReference>
<feature type="binding site" evidence="10">
    <location>
        <position position="31"/>
    </location>
    <ligand>
        <name>Zn(2+)</name>
        <dbReference type="ChEBI" id="CHEBI:29105"/>
    </ligand>
</feature>
<organism evidence="11 12">
    <name type="scientific">Sandaracinobacteroides saxicola</name>
    <dbReference type="NCBI Taxonomy" id="2759707"/>
    <lineage>
        <taxon>Bacteria</taxon>
        <taxon>Pseudomonadati</taxon>
        <taxon>Pseudomonadota</taxon>
        <taxon>Alphaproteobacteria</taxon>
        <taxon>Sphingomonadales</taxon>
        <taxon>Sphingosinicellaceae</taxon>
        <taxon>Sandaracinobacteroides</taxon>
    </lineage>
</organism>
<dbReference type="PIRSF" id="PIRSF006113">
    <property type="entry name" value="PTP_synth"/>
    <property type="match status" value="1"/>
</dbReference>
<evidence type="ECO:0000256" key="4">
    <source>
        <dbReference type="ARBA" id="ARBA00018141"/>
    </source>
</evidence>
<feature type="binding site" evidence="10">
    <location>
        <position position="14"/>
    </location>
    <ligand>
        <name>Zn(2+)</name>
        <dbReference type="ChEBI" id="CHEBI:29105"/>
    </ligand>
</feature>
<dbReference type="SUPFAM" id="SSF55620">
    <property type="entry name" value="Tetrahydrobiopterin biosynthesis enzymes-like"/>
    <property type="match status" value="1"/>
</dbReference>
<gene>
    <name evidence="11" type="ORF">H3309_09415</name>
</gene>
<dbReference type="GO" id="GO:0008616">
    <property type="term" value="P:tRNA queuosine(34) biosynthetic process"/>
    <property type="evidence" value="ECO:0007669"/>
    <property type="project" value="UniProtKB-KW"/>
</dbReference>
<dbReference type="KEGG" id="sand:H3309_09415"/>
<name>A0A7G5IMK5_9SPHN</name>
<keyword evidence="7 9" id="KW-0456">Lyase</keyword>
<evidence type="ECO:0000256" key="7">
    <source>
        <dbReference type="ARBA" id="ARBA00023239"/>
    </source>
</evidence>
<keyword evidence="5 9" id="KW-0479">Metal-binding</keyword>
<evidence type="ECO:0000256" key="10">
    <source>
        <dbReference type="PIRSR" id="PIRSR006113-2"/>
    </source>
</evidence>
<comment type="similarity">
    <text evidence="3 9">Belongs to the PTPS family. QueD subfamily.</text>
</comment>
<sequence>MHEITKDFRFDAAHTLIREIAAEGSRRIHGHSYRAQVALRGSVDPTSGMVADMGLVEQLVEGARETLDHRFLDEINDLGPATMENLASWIWRKVKPECPQLVRVTVFRDSAGESCSYWGE</sequence>
<dbReference type="GO" id="GO:0070497">
    <property type="term" value="F:6-carboxytetrahydropterin synthase activity"/>
    <property type="evidence" value="ECO:0007669"/>
    <property type="project" value="UniProtKB-EC"/>
</dbReference>
<protein>
    <recommendedName>
        <fullName evidence="4 9">6-carboxy-5,6,7,8-tetrahydropterin synthase</fullName>
        <ecNumber evidence="9">4.-.-.-</ecNumber>
    </recommendedName>
</protein>
<dbReference type="InterPro" id="IPR007115">
    <property type="entry name" value="6-PTP_synth/QueD"/>
</dbReference>
<evidence type="ECO:0000256" key="8">
    <source>
        <dbReference type="ARBA" id="ARBA00048807"/>
    </source>
</evidence>
<dbReference type="InterPro" id="IPR038418">
    <property type="entry name" value="6-PTP_synth/QueD_sf"/>
</dbReference>
<dbReference type="EC" id="4.-.-.-" evidence="9"/>
<proteinExistence type="inferred from homology"/>
<comment type="cofactor">
    <cofactor evidence="9 10">
        <name>Zn(2+)</name>
        <dbReference type="ChEBI" id="CHEBI:29105"/>
    </cofactor>
    <text evidence="9 10">Binds 1 zinc ion per subunit.</text>
</comment>
<keyword evidence="12" id="KW-1185">Reference proteome</keyword>
<evidence type="ECO:0000313" key="12">
    <source>
        <dbReference type="Proteomes" id="UP000515292"/>
    </source>
</evidence>
<comment type="catalytic activity">
    <reaction evidence="8 9">
        <text>7,8-dihydroneopterin 3'-triphosphate + H2O = 6-carboxy-5,6,7,8-tetrahydropterin + triphosphate + acetaldehyde + 2 H(+)</text>
        <dbReference type="Rhea" id="RHEA:27966"/>
        <dbReference type="ChEBI" id="CHEBI:15343"/>
        <dbReference type="ChEBI" id="CHEBI:15377"/>
        <dbReference type="ChEBI" id="CHEBI:15378"/>
        <dbReference type="ChEBI" id="CHEBI:18036"/>
        <dbReference type="ChEBI" id="CHEBI:58462"/>
        <dbReference type="ChEBI" id="CHEBI:61032"/>
        <dbReference type="EC" id="4.1.2.50"/>
    </reaction>
</comment>
<evidence type="ECO:0000313" key="11">
    <source>
        <dbReference type="EMBL" id="QMW24597.1"/>
    </source>
</evidence>
<comment type="function">
    <text evidence="1">Catalyzes the conversion of 7,8-dihydroneopterin triphosphate (H2NTP) to 6-carboxy-5,6,7,8-tetrahydropterin (CPH4) and acetaldehyde.</text>
</comment>
<accession>A0A7G5IMK5</accession>